<accession>A0AA43Q818</accession>
<dbReference type="InterPro" id="IPR045761">
    <property type="entry name" value="ODP_dom"/>
</dbReference>
<evidence type="ECO:0000313" key="3">
    <source>
        <dbReference type="Proteomes" id="UP001160519"/>
    </source>
</evidence>
<dbReference type="InterPro" id="IPR036866">
    <property type="entry name" value="RibonucZ/Hydroxyglut_hydro"/>
</dbReference>
<dbReference type="PANTHER" id="PTHR43717">
    <property type="entry name" value="ANAEROBIC NITRIC OXIDE REDUCTASE FLAVORUBREDOXIN"/>
    <property type="match status" value="1"/>
</dbReference>
<name>A0AA43Q818_9GAMM</name>
<dbReference type="Pfam" id="PF19583">
    <property type="entry name" value="ODP"/>
    <property type="match status" value="1"/>
</dbReference>
<dbReference type="Proteomes" id="UP001160519">
    <property type="component" value="Unassembled WGS sequence"/>
</dbReference>
<dbReference type="EMBL" id="JAQSDF010000086">
    <property type="protein sequence ID" value="MDI1232440.1"/>
    <property type="molecule type" value="Genomic_DNA"/>
</dbReference>
<protein>
    <submittedName>
        <fullName evidence="2">MBL fold metallo-hydrolase</fullName>
    </submittedName>
</protein>
<feature type="domain" description="Metallo-beta-lactamase" evidence="1">
    <location>
        <begin position="35"/>
        <end position="222"/>
    </location>
</feature>
<dbReference type="AlphaFoldDB" id="A0AA43Q818"/>
<evidence type="ECO:0000259" key="1">
    <source>
        <dbReference type="SMART" id="SM00849"/>
    </source>
</evidence>
<comment type="caution">
    <text evidence="2">The sequence shown here is derived from an EMBL/GenBank/DDBJ whole genome shotgun (WGS) entry which is preliminary data.</text>
</comment>
<reference evidence="2" key="1">
    <citation type="submission" date="2023-01" db="EMBL/GenBank/DDBJ databases">
        <title>Biogeochemical cycle of methane in antarctic sediments.</title>
        <authorList>
            <person name="Roldan D.M."/>
            <person name="Menes R.J."/>
        </authorList>
    </citation>
    <scope>NUCLEOTIDE SEQUENCE [LARGE SCALE GENOMIC DNA]</scope>
    <source>
        <strain evidence="2">K-2018 MAG008</strain>
    </source>
</reference>
<sequence>AVICLGTFMVKMKRQQNLENLYVNSIFIDKIGLSFNQFIVVSKDEKITIIETGFRNDFAALSENIASMGLNPENIDNVIVPHFEADEMGALPEILNVSKQKVKVYAHPICTFGLNDIFNARAKPVKDNEIISVFEGCSLKFIYTKHVHQWDSLVVYWIEQKILFSSDLFIQKGEFTGINNENCITEIIASIHKDNYLPSHNHLNHALDKIKENKIDIIFPMHGSGLSNHIDFYIDSLKELTF</sequence>
<organism evidence="2 3">
    <name type="scientific">Candidatus Methylobacter titanis</name>
    <dbReference type="NCBI Taxonomy" id="3053457"/>
    <lineage>
        <taxon>Bacteria</taxon>
        <taxon>Pseudomonadati</taxon>
        <taxon>Pseudomonadota</taxon>
        <taxon>Gammaproteobacteria</taxon>
        <taxon>Methylococcales</taxon>
        <taxon>Methylococcaceae</taxon>
        <taxon>Methylobacter</taxon>
    </lineage>
</organism>
<keyword evidence="3" id="KW-1185">Reference proteome</keyword>
<evidence type="ECO:0000313" key="2">
    <source>
        <dbReference type="EMBL" id="MDI1232440.1"/>
    </source>
</evidence>
<dbReference type="Gene3D" id="3.60.15.10">
    <property type="entry name" value="Ribonuclease Z/Hydroxyacylglutathione hydrolase-like"/>
    <property type="match status" value="1"/>
</dbReference>
<proteinExistence type="predicted"/>
<dbReference type="SMART" id="SM00849">
    <property type="entry name" value="Lactamase_B"/>
    <property type="match status" value="1"/>
</dbReference>
<gene>
    <name evidence="2" type="ORF">PSU93_14975</name>
</gene>
<dbReference type="PANTHER" id="PTHR43717:SF1">
    <property type="entry name" value="ANAEROBIC NITRIC OXIDE REDUCTASE FLAVORUBREDOXIN"/>
    <property type="match status" value="1"/>
</dbReference>
<feature type="non-terminal residue" evidence="2">
    <location>
        <position position="1"/>
    </location>
</feature>
<dbReference type="SUPFAM" id="SSF56281">
    <property type="entry name" value="Metallo-hydrolase/oxidoreductase"/>
    <property type="match status" value="1"/>
</dbReference>
<dbReference type="InterPro" id="IPR001279">
    <property type="entry name" value="Metallo-B-lactamas"/>
</dbReference>